<gene>
    <name evidence="3" type="ORF">GCM10007888_04550</name>
    <name evidence="2" type="ORF">MOX02_01670</name>
</gene>
<evidence type="ECO:0008006" key="6">
    <source>
        <dbReference type="Google" id="ProtNLM"/>
    </source>
</evidence>
<dbReference type="OrthoDB" id="7996462at2"/>
<reference evidence="3" key="1">
    <citation type="journal article" date="2014" name="Int. J. Syst. Evol. Microbiol.">
        <title>Complete genome of a new Firmicutes species belonging to the dominant human colonic microbiota ('Ruminococcus bicirculans') reveals two chromosomes and a selective capacity to utilize plant glucans.</title>
        <authorList>
            <consortium name="NISC Comparative Sequencing Program"/>
            <person name="Wegmann U."/>
            <person name="Louis P."/>
            <person name="Goesmann A."/>
            <person name="Henrissat B."/>
            <person name="Duncan S.H."/>
            <person name="Flint H.J."/>
        </authorList>
    </citation>
    <scope>NUCLEOTIDE SEQUENCE</scope>
    <source>
        <strain evidence="3">NBRC 107715</strain>
    </source>
</reference>
<reference evidence="3" key="4">
    <citation type="submission" date="2023-01" db="EMBL/GenBank/DDBJ databases">
        <title>Draft genome sequence of Methylobacterium oxalidis strain NBRC 107715.</title>
        <authorList>
            <person name="Sun Q."/>
            <person name="Mori K."/>
        </authorList>
    </citation>
    <scope>NUCLEOTIDE SEQUENCE</scope>
    <source>
        <strain evidence="3">NBRC 107715</strain>
    </source>
</reference>
<evidence type="ECO:0000313" key="4">
    <source>
        <dbReference type="Proteomes" id="UP000321960"/>
    </source>
</evidence>
<proteinExistence type="predicted"/>
<reference evidence="2 4" key="3">
    <citation type="submission" date="2019-07" db="EMBL/GenBank/DDBJ databases">
        <title>Whole genome shotgun sequence of Methylobacterium oxalidis NBRC 107715.</title>
        <authorList>
            <person name="Hosoyama A."/>
            <person name="Uohara A."/>
            <person name="Ohji S."/>
            <person name="Ichikawa N."/>
        </authorList>
    </citation>
    <scope>NUCLEOTIDE SEQUENCE [LARGE SCALE GENOMIC DNA]</scope>
    <source>
        <strain evidence="2 4">NBRC 107715</strain>
    </source>
</reference>
<dbReference type="Proteomes" id="UP000321960">
    <property type="component" value="Unassembled WGS sequence"/>
</dbReference>
<name>A0A512IX03_9HYPH</name>
<evidence type="ECO:0000256" key="1">
    <source>
        <dbReference type="SAM" id="SignalP"/>
    </source>
</evidence>
<evidence type="ECO:0000313" key="3">
    <source>
        <dbReference type="EMBL" id="GLS62074.1"/>
    </source>
</evidence>
<dbReference type="Proteomes" id="UP001156856">
    <property type="component" value="Unassembled WGS sequence"/>
</dbReference>
<keyword evidence="5" id="KW-1185">Reference proteome</keyword>
<evidence type="ECO:0000313" key="2">
    <source>
        <dbReference type="EMBL" id="GEP02129.1"/>
    </source>
</evidence>
<protein>
    <recommendedName>
        <fullName evidence="6">ABC transporter ATPase</fullName>
    </recommendedName>
</protein>
<organism evidence="2 4">
    <name type="scientific">Methylobacterium oxalidis</name>
    <dbReference type="NCBI Taxonomy" id="944322"/>
    <lineage>
        <taxon>Bacteria</taxon>
        <taxon>Pseudomonadati</taxon>
        <taxon>Pseudomonadota</taxon>
        <taxon>Alphaproteobacteria</taxon>
        <taxon>Hyphomicrobiales</taxon>
        <taxon>Methylobacteriaceae</taxon>
        <taxon>Methylobacterium</taxon>
    </lineage>
</organism>
<sequence>MRALLALLLVTACGPALADDCGDLIGRVTAETRAEVGNRSLDYATFTLGADTTLTLACGGSHPSSVGAQFRGETPPDSYYALFGRAGQAVTGVAAGVIEAAAHRARDAASRLRHSNVDAGGVRVTCSVSQAEKGPLTLCAVIESADRS</sequence>
<feature type="signal peptide" evidence="1">
    <location>
        <begin position="1"/>
        <end position="18"/>
    </location>
</feature>
<comment type="caution">
    <text evidence="2">The sequence shown here is derived from an EMBL/GenBank/DDBJ whole genome shotgun (WGS) entry which is preliminary data.</text>
</comment>
<reference evidence="5" key="2">
    <citation type="journal article" date="2019" name="Int. J. Syst. Evol. Microbiol.">
        <title>The Global Catalogue of Microorganisms (GCM) 10K type strain sequencing project: providing services to taxonomists for standard genome sequencing and annotation.</title>
        <authorList>
            <consortium name="The Broad Institute Genomics Platform"/>
            <consortium name="The Broad Institute Genome Sequencing Center for Infectious Disease"/>
            <person name="Wu L."/>
            <person name="Ma J."/>
        </authorList>
    </citation>
    <scope>NUCLEOTIDE SEQUENCE [LARGE SCALE GENOMIC DNA]</scope>
    <source>
        <strain evidence="5">NBRC 107715</strain>
    </source>
</reference>
<evidence type="ECO:0000313" key="5">
    <source>
        <dbReference type="Proteomes" id="UP001156856"/>
    </source>
</evidence>
<accession>A0A512IX03</accession>
<dbReference type="RefSeq" id="WP_147023801.1">
    <property type="nucleotide sequence ID" value="NZ_BJZU01000003.1"/>
</dbReference>
<dbReference type="EMBL" id="BJZU01000003">
    <property type="protein sequence ID" value="GEP02129.1"/>
    <property type="molecule type" value="Genomic_DNA"/>
</dbReference>
<dbReference type="AlphaFoldDB" id="A0A512IX03"/>
<dbReference type="EMBL" id="BSPK01000004">
    <property type="protein sequence ID" value="GLS62074.1"/>
    <property type="molecule type" value="Genomic_DNA"/>
</dbReference>
<feature type="chain" id="PRO_5021747667" description="ABC transporter ATPase" evidence="1">
    <location>
        <begin position="19"/>
        <end position="148"/>
    </location>
</feature>
<keyword evidence="1" id="KW-0732">Signal</keyword>